<dbReference type="Pfam" id="PF07679">
    <property type="entry name" value="I-set"/>
    <property type="match status" value="1"/>
</dbReference>
<dbReference type="InterPro" id="IPR036179">
    <property type="entry name" value="Ig-like_dom_sf"/>
</dbReference>
<evidence type="ECO:0000313" key="6">
    <source>
        <dbReference type="RefSeq" id="XP_005104480.2"/>
    </source>
</evidence>
<feature type="domain" description="Ig-like" evidence="4">
    <location>
        <begin position="212"/>
        <end position="319"/>
    </location>
</feature>
<reference evidence="6" key="1">
    <citation type="submission" date="2025-08" db="UniProtKB">
        <authorList>
            <consortium name="RefSeq"/>
        </authorList>
    </citation>
    <scope>IDENTIFICATION</scope>
</reference>
<sequence>MQDIPLGLIQFLGLLASVGMGRFDLLTVVLLNAALLSSTGAVGPWCFDCKDAFHPAICQDVVQCGEHESCVTEKRLSNNGGELYSSGCKATADCNNATVAVRANPPPLCSQCCTGTLCNEGGCGAPQIRDHGRLFCLKCGFVKKARDCDQVDMCSVDEVCSMSIKEQFGFDFLELDCMAKTSCPPDTATLAADKSICCDNDLCNSNELGVDPSIYTTTPAPLPGPASASFDDPVFVYNISHQVDETMDLTCRVRGGPAPTVTWTYSNGSVTLDITTGIRRDPSGDSILSIKTPQKSDSGSYTCKAQNALGTENAVLKVSVLSPPAIKGSLNETRVVKPKTNVKLPCEADDATNVTWVIPPDVVSYSIDQNNTLTLYNVHEENEAVYTCVARNADGTREKRYTLKVNETHVPCTCPTPVPVSCPTPVPASCPPPPPTSCPPSISLIPTSSFAKSSFYTPGNTATTLGPATSKPTPPASASTPYPSGGTIQPVVPNTSNPPAISTAASQSTIYPSTQFVAPNTFTSILDHRYFVLQCPVTPGYPVTWSRRELGYDPLSPYYTWDNSQGTFSINTMGSFDPMFTGVYECTQGGTPQGQFNLYLPLTATCFDTFGSLTNTKGAVVRATCGDCAGGYLPNPPSTLTTRSLLCFSASSKGLIPVSGGTITYTIKNNGDVEILK</sequence>
<dbReference type="SMART" id="SM00408">
    <property type="entry name" value="IGc2"/>
    <property type="match status" value="2"/>
</dbReference>
<dbReference type="Pfam" id="PF13927">
    <property type="entry name" value="Ig_3"/>
    <property type="match status" value="1"/>
</dbReference>
<feature type="region of interest" description="Disordered" evidence="3">
    <location>
        <begin position="461"/>
        <end position="500"/>
    </location>
</feature>
<dbReference type="Gene3D" id="2.60.40.10">
    <property type="entry name" value="Immunoglobulins"/>
    <property type="match status" value="2"/>
</dbReference>
<proteinExistence type="predicted"/>
<dbReference type="InterPro" id="IPR003598">
    <property type="entry name" value="Ig_sub2"/>
</dbReference>
<evidence type="ECO:0000256" key="1">
    <source>
        <dbReference type="ARBA" id="ARBA00022729"/>
    </source>
</evidence>
<dbReference type="PROSITE" id="PS50835">
    <property type="entry name" value="IG_LIKE"/>
    <property type="match status" value="2"/>
</dbReference>
<feature type="compositionally biased region" description="Low complexity" evidence="3">
    <location>
        <begin position="466"/>
        <end position="486"/>
    </location>
</feature>
<name>A0ABM0JYE5_APLCA</name>
<dbReference type="InterPro" id="IPR013783">
    <property type="entry name" value="Ig-like_fold"/>
</dbReference>
<dbReference type="SUPFAM" id="SSF57302">
    <property type="entry name" value="Snake toxin-like"/>
    <property type="match status" value="1"/>
</dbReference>
<dbReference type="Proteomes" id="UP000694888">
    <property type="component" value="Unplaced"/>
</dbReference>
<evidence type="ECO:0000259" key="4">
    <source>
        <dbReference type="PROSITE" id="PS50835"/>
    </source>
</evidence>
<keyword evidence="2" id="KW-1015">Disulfide bond</keyword>
<feature type="domain" description="Ig-like" evidence="4">
    <location>
        <begin position="324"/>
        <end position="404"/>
    </location>
</feature>
<dbReference type="InterPro" id="IPR003599">
    <property type="entry name" value="Ig_sub"/>
</dbReference>
<dbReference type="CDD" id="cd00096">
    <property type="entry name" value="Ig"/>
    <property type="match status" value="1"/>
</dbReference>
<dbReference type="PANTHER" id="PTHR45080">
    <property type="entry name" value="CONTACTIN 5"/>
    <property type="match status" value="1"/>
</dbReference>
<evidence type="ECO:0000313" key="5">
    <source>
        <dbReference type="Proteomes" id="UP000694888"/>
    </source>
</evidence>
<dbReference type="PANTHER" id="PTHR45080:SF8">
    <property type="entry name" value="IG-LIKE DOMAIN-CONTAINING PROTEIN"/>
    <property type="match status" value="1"/>
</dbReference>
<dbReference type="InterPro" id="IPR045860">
    <property type="entry name" value="Snake_toxin-like_sf"/>
</dbReference>
<dbReference type="GeneID" id="101861905"/>
<evidence type="ECO:0000256" key="2">
    <source>
        <dbReference type="ARBA" id="ARBA00023157"/>
    </source>
</evidence>
<accession>A0ABM0JYE5</accession>
<keyword evidence="1" id="KW-0732">Signal</keyword>
<dbReference type="InterPro" id="IPR013098">
    <property type="entry name" value="Ig_I-set"/>
</dbReference>
<dbReference type="SUPFAM" id="SSF48726">
    <property type="entry name" value="Immunoglobulin"/>
    <property type="match status" value="2"/>
</dbReference>
<protein>
    <submittedName>
        <fullName evidence="6">Hemicentin-2</fullName>
    </submittedName>
</protein>
<dbReference type="SMART" id="SM00409">
    <property type="entry name" value="IG"/>
    <property type="match status" value="3"/>
</dbReference>
<dbReference type="InterPro" id="IPR007110">
    <property type="entry name" value="Ig-like_dom"/>
</dbReference>
<gene>
    <name evidence="6" type="primary">LOC101861905</name>
</gene>
<evidence type="ECO:0000256" key="3">
    <source>
        <dbReference type="SAM" id="MobiDB-lite"/>
    </source>
</evidence>
<dbReference type="RefSeq" id="XP_005104480.2">
    <property type="nucleotide sequence ID" value="XM_005104423.2"/>
</dbReference>
<organism evidence="5 6">
    <name type="scientific">Aplysia californica</name>
    <name type="common">California sea hare</name>
    <dbReference type="NCBI Taxonomy" id="6500"/>
    <lineage>
        <taxon>Eukaryota</taxon>
        <taxon>Metazoa</taxon>
        <taxon>Spiralia</taxon>
        <taxon>Lophotrochozoa</taxon>
        <taxon>Mollusca</taxon>
        <taxon>Gastropoda</taxon>
        <taxon>Heterobranchia</taxon>
        <taxon>Euthyneura</taxon>
        <taxon>Tectipleura</taxon>
        <taxon>Aplysiida</taxon>
        <taxon>Aplysioidea</taxon>
        <taxon>Aplysiidae</taxon>
        <taxon>Aplysia</taxon>
    </lineage>
</organism>
<keyword evidence="5" id="KW-1185">Reference proteome</keyword>
<dbReference type="InterPro" id="IPR050958">
    <property type="entry name" value="Cell_Adh-Cytoskel_Orgn"/>
</dbReference>